<accession>A0AAQ3XF00</accession>
<organism evidence="2 3">
    <name type="scientific">Paspalum notatum var. saurae</name>
    <dbReference type="NCBI Taxonomy" id="547442"/>
    <lineage>
        <taxon>Eukaryota</taxon>
        <taxon>Viridiplantae</taxon>
        <taxon>Streptophyta</taxon>
        <taxon>Embryophyta</taxon>
        <taxon>Tracheophyta</taxon>
        <taxon>Spermatophyta</taxon>
        <taxon>Magnoliopsida</taxon>
        <taxon>Liliopsida</taxon>
        <taxon>Poales</taxon>
        <taxon>Poaceae</taxon>
        <taxon>PACMAD clade</taxon>
        <taxon>Panicoideae</taxon>
        <taxon>Andropogonodae</taxon>
        <taxon>Paspaleae</taxon>
        <taxon>Paspalinae</taxon>
        <taxon>Paspalum</taxon>
    </lineage>
</organism>
<sequence length="156" mass="17381">MSAVDYSMATSLPTNVHWWGLGGGALEYDRIPRPQRIGQGSSHGTSSRAQQETQEKTRRLEEETRRLREDNDYMKTYLVELSQRLGTNVPEFRPPQLFPQVPPNYFVSTPSSQGQPFGDAQGSQPPPNWIVPSGQASPIGDATQVNNSLYLSQYGI</sequence>
<dbReference type="AlphaFoldDB" id="A0AAQ3XF00"/>
<feature type="compositionally biased region" description="Basic and acidic residues" evidence="1">
    <location>
        <begin position="53"/>
        <end position="69"/>
    </location>
</feature>
<feature type="region of interest" description="Disordered" evidence="1">
    <location>
        <begin position="89"/>
        <end position="142"/>
    </location>
</feature>
<evidence type="ECO:0000313" key="3">
    <source>
        <dbReference type="Proteomes" id="UP001341281"/>
    </source>
</evidence>
<keyword evidence="3" id="KW-1185">Reference proteome</keyword>
<protein>
    <submittedName>
        <fullName evidence="2">Uncharacterized protein</fullName>
    </submittedName>
</protein>
<dbReference type="EMBL" id="CP144753">
    <property type="protein sequence ID" value="WVZ93897.1"/>
    <property type="molecule type" value="Genomic_DNA"/>
</dbReference>
<feature type="compositionally biased region" description="Polar residues" evidence="1">
    <location>
        <begin position="106"/>
        <end position="115"/>
    </location>
</feature>
<evidence type="ECO:0000313" key="2">
    <source>
        <dbReference type="EMBL" id="WVZ93897.1"/>
    </source>
</evidence>
<reference evidence="2 3" key="1">
    <citation type="submission" date="2024-02" db="EMBL/GenBank/DDBJ databases">
        <title>High-quality chromosome-scale genome assembly of Pensacola bahiagrass (Paspalum notatum Flugge var. saurae).</title>
        <authorList>
            <person name="Vega J.M."/>
            <person name="Podio M."/>
            <person name="Orjuela J."/>
            <person name="Siena L.A."/>
            <person name="Pessino S.C."/>
            <person name="Combes M.C."/>
            <person name="Mariac C."/>
            <person name="Albertini E."/>
            <person name="Pupilli F."/>
            <person name="Ortiz J.P.A."/>
            <person name="Leblanc O."/>
        </authorList>
    </citation>
    <scope>NUCLEOTIDE SEQUENCE [LARGE SCALE GENOMIC DNA]</scope>
    <source>
        <strain evidence="2">R1</strain>
        <tissue evidence="2">Leaf</tissue>
    </source>
</reference>
<proteinExistence type="predicted"/>
<feature type="compositionally biased region" description="Pro residues" evidence="1">
    <location>
        <begin position="92"/>
        <end position="102"/>
    </location>
</feature>
<feature type="region of interest" description="Disordered" evidence="1">
    <location>
        <begin position="34"/>
        <end position="69"/>
    </location>
</feature>
<evidence type="ECO:0000256" key="1">
    <source>
        <dbReference type="SAM" id="MobiDB-lite"/>
    </source>
</evidence>
<feature type="compositionally biased region" description="Polar residues" evidence="1">
    <location>
        <begin position="38"/>
        <end position="49"/>
    </location>
</feature>
<name>A0AAQ3XF00_PASNO</name>
<gene>
    <name evidence="2" type="ORF">U9M48_039849</name>
</gene>
<dbReference type="Proteomes" id="UP001341281">
    <property type="component" value="Chromosome 09"/>
</dbReference>